<evidence type="ECO:0008006" key="16">
    <source>
        <dbReference type="Google" id="ProtNLM"/>
    </source>
</evidence>
<organism evidence="14 15">
    <name type="scientific">Pristionchus fissidentatus</name>
    <dbReference type="NCBI Taxonomy" id="1538716"/>
    <lineage>
        <taxon>Eukaryota</taxon>
        <taxon>Metazoa</taxon>
        <taxon>Ecdysozoa</taxon>
        <taxon>Nematoda</taxon>
        <taxon>Chromadorea</taxon>
        <taxon>Rhabditida</taxon>
        <taxon>Rhabditina</taxon>
        <taxon>Diplogasteromorpha</taxon>
        <taxon>Diplogasteroidea</taxon>
        <taxon>Neodiplogasteridae</taxon>
        <taxon>Pristionchus</taxon>
    </lineage>
</organism>
<dbReference type="GO" id="GO:0008270">
    <property type="term" value="F:zinc ion binding"/>
    <property type="evidence" value="ECO:0007669"/>
    <property type="project" value="UniProtKB-KW"/>
</dbReference>
<dbReference type="InterPro" id="IPR001723">
    <property type="entry name" value="Nuclear_hrmn_rcpt"/>
</dbReference>
<evidence type="ECO:0000256" key="3">
    <source>
        <dbReference type="ARBA" id="ARBA00022723"/>
    </source>
</evidence>
<protein>
    <recommendedName>
        <fullName evidence="16">Nuclear receptor</fullName>
    </recommendedName>
</protein>
<evidence type="ECO:0000313" key="14">
    <source>
        <dbReference type="EMBL" id="GMT31570.1"/>
    </source>
</evidence>
<dbReference type="Pfam" id="PF00104">
    <property type="entry name" value="Hormone_recep"/>
    <property type="match status" value="1"/>
</dbReference>
<reference evidence="14" key="1">
    <citation type="submission" date="2023-10" db="EMBL/GenBank/DDBJ databases">
        <title>Genome assembly of Pristionchus species.</title>
        <authorList>
            <person name="Yoshida K."/>
            <person name="Sommer R.J."/>
        </authorList>
    </citation>
    <scope>NUCLEOTIDE SEQUENCE</scope>
    <source>
        <strain evidence="14">RS5133</strain>
    </source>
</reference>
<accession>A0AAV5WLV6</accession>
<dbReference type="SUPFAM" id="SSF57716">
    <property type="entry name" value="Glucocorticoid receptor-like (DNA-binding domain)"/>
    <property type="match status" value="1"/>
</dbReference>
<dbReference type="Pfam" id="PF00105">
    <property type="entry name" value="zf-C4"/>
    <property type="match status" value="1"/>
</dbReference>
<evidence type="ECO:0000256" key="1">
    <source>
        <dbReference type="ARBA" id="ARBA00004123"/>
    </source>
</evidence>
<keyword evidence="8 11" id="KW-0804">Transcription</keyword>
<dbReference type="Proteomes" id="UP001432322">
    <property type="component" value="Unassembled WGS sequence"/>
</dbReference>
<evidence type="ECO:0000256" key="2">
    <source>
        <dbReference type="ARBA" id="ARBA00005993"/>
    </source>
</evidence>
<name>A0AAV5WLV6_9BILA</name>
<evidence type="ECO:0000259" key="12">
    <source>
        <dbReference type="PROSITE" id="PS51030"/>
    </source>
</evidence>
<comment type="similarity">
    <text evidence="2 11">Belongs to the nuclear hormone receptor family.</text>
</comment>
<evidence type="ECO:0000256" key="7">
    <source>
        <dbReference type="ARBA" id="ARBA00023125"/>
    </source>
</evidence>
<keyword evidence="9 11" id="KW-0675">Receptor</keyword>
<dbReference type="SUPFAM" id="SSF48508">
    <property type="entry name" value="Nuclear receptor ligand-binding domain"/>
    <property type="match status" value="1"/>
</dbReference>
<dbReference type="PROSITE" id="PS00031">
    <property type="entry name" value="NUCLEAR_REC_DBD_1"/>
    <property type="match status" value="1"/>
</dbReference>
<keyword evidence="3 11" id="KW-0479">Metal-binding</keyword>
<dbReference type="GO" id="GO:0003700">
    <property type="term" value="F:DNA-binding transcription factor activity"/>
    <property type="evidence" value="ECO:0007669"/>
    <property type="project" value="InterPro"/>
</dbReference>
<dbReference type="AlphaFoldDB" id="A0AAV5WLV6"/>
<keyword evidence="6 11" id="KW-0805">Transcription regulation</keyword>
<evidence type="ECO:0000259" key="13">
    <source>
        <dbReference type="PROSITE" id="PS51843"/>
    </source>
</evidence>
<feature type="domain" description="Nuclear receptor" evidence="12">
    <location>
        <begin position="66"/>
        <end position="141"/>
    </location>
</feature>
<dbReference type="EMBL" id="BTSY01000006">
    <property type="protein sequence ID" value="GMT31570.1"/>
    <property type="molecule type" value="Genomic_DNA"/>
</dbReference>
<comment type="subcellular location">
    <subcellularLocation>
        <location evidence="1 11">Nucleus</location>
    </subcellularLocation>
</comment>
<dbReference type="InterPro" id="IPR013088">
    <property type="entry name" value="Znf_NHR/GATA"/>
</dbReference>
<dbReference type="InterPro" id="IPR000536">
    <property type="entry name" value="Nucl_hrmn_rcpt_lig-bd"/>
</dbReference>
<evidence type="ECO:0000256" key="8">
    <source>
        <dbReference type="ARBA" id="ARBA00023163"/>
    </source>
</evidence>
<dbReference type="CDD" id="cd06916">
    <property type="entry name" value="NR_DBD_like"/>
    <property type="match status" value="1"/>
</dbReference>
<dbReference type="PROSITE" id="PS51030">
    <property type="entry name" value="NUCLEAR_REC_DBD_2"/>
    <property type="match status" value="1"/>
</dbReference>
<keyword evidence="7 11" id="KW-0238">DNA-binding</keyword>
<dbReference type="InterPro" id="IPR035500">
    <property type="entry name" value="NHR-like_dom_sf"/>
</dbReference>
<dbReference type="PRINTS" id="PR00047">
    <property type="entry name" value="STROIDFINGER"/>
</dbReference>
<evidence type="ECO:0000313" key="15">
    <source>
        <dbReference type="Proteomes" id="UP001432322"/>
    </source>
</evidence>
<dbReference type="PANTHER" id="PTHR24083">
    <property type="entry name" value="NUCLEAR HORMONE RECEPTOR"/>
    <property type="match status" value="1"/>
</dbReference>
<dbReference type="InterPro" id="IPR050274">
    <property type="entry name" value="Nuclear_hormone_rcpt_NR2"/>
</dbReference>
<dbReference type="PRINTS" id="PR00398">
    <property type="entry name" value="STRDHORMONER"/>
</dbReference>
<dbReference type="FunFam" id="3.30.50.10:FF:000006">
    <property type="entry name" value="Nuclear receptor subfamily 5 group A member"/>
    <property type="match status" value="1"/>
</dbReference>
<proteinExistence type="inferred from homology"/>
<dbReference type="Gene3D" id="3.30.50.10">
    <property type="entry name" value="Erythroid Transcription Factor GATA-1, subunit A"/>
    <property type="match status" value="1"/>
</dbReference>
<evidence type="ECO:0000256" key="9">
    <source>
        <dbReference type="ARBA" id="ARBA00023170"/>
    </source>
</evidence>
<dbReference type="GO" id="GO:0043565">
    <property type="term" value="F:sequence-specific DNA binding"/>
    <property type="evidence" value="ECO:0007669"/>
    <property type="project" value="InterPro"/>
</dbReference>
<dbReference type="SMART" id="SM00430">
    <property type="entry name" value="HOLI"/>
    <property type="match status" value="1"/>
</dbReference>
<dbReference type="SMART" id="SM00399">
    <property type="entry name" value="ZnF_C4"/>
    <property type="match status" value="1"/>
</dbReference>
<comment type="caution">
    <text evidence="14">The sequence shown here is derived from an EMBL/GenBank/DDBJ whole genome shotgun (WGS) entry which is preliminary data.</text>
</comment>
<evidence type="ECO:0000256" key="10">
    <source>
        <dbReference type="ARBA" id="ARBA00023242"/>
    </source>
</evidence>
<sequence>TVSTVALPPLPSSSSYDLPLGVALPLFTDALFGSAELHPHHAPPPMFCTSGGSDTASCSTDASKIKVLCVICGDGASGKHYGVTSCEGCKGFFKRTVRKDLAYACRHQSSCVIDKRQRNRCQFCRYRKCTEMGMRRDAVQERCRQSSSSLVKSGGTRSMNQPINNQSMNTVDQSLAAFHLARLRTWSAGIPAFYSLPAREQATLLHYGWTELILLEMVYRSGAVRIWLSDTDSVGRAEAQKLRLSEIFESIIALAIKFHALKLDQMELGALRLILLFNPDFPSLEFPHETAMHRDRVTSSLVEHCRTTYPNDYSRSTRLLLRLPSLRYVATRLRLQSILIPAPPLIDTIAYSNPLPPLPTIPVLQYHQP</sequence>
<keyword evidence="4 11" id="KW-0863">Zinc-finger</keyword>
<dbReference type="GO" id="GO:0005634">
    <property type="term" value="C:nucleus"/>
    <property type="evidence" value="ECO:0007669"/>
    <property type="project" value="UniProtKB-SubCell"/>
</dbReference>
<evidence type="ECO:0000256" key="6">
    <source>
        <dbReference type="ARBA" id="ARBA00023015"/>
    </source>
</evidence>
<evidence type="ECO:0000256" key="11">
    <source>
        <dbReference type="RuleBase" id="RU004334"/>
    </source>
</evidence>
<keyword evidence="10 11" id="KW-0539">Nucleus</keyword>
<feature type="non-terminal residue" evidence="14">
    <location>
        <position position="369"/>
    </location>
</feature>
<dbReference type="InterPro" id="IPR001628">
    <property type="entry name" value="Znf_hrmn_rcpt"/>
</dbReference>
<keyword evidence="5 11" id="KW-0862">Zinc</keyword>
<keyword evidence="15" id="KW-1185">Reference proteome</keyword>
<gene>
    <name evidence="14" type="ORF">PFISCL1PPCAC_22867</name>
</gene>
<feature type="domain" description="NR LBD" evidence="13">
    <location>
        <begin position="142"/>
        <end position="359"/>
    </location>
</feature>
<evidence type="ECO:0000256" key="5">
    <source>
        <dbReference type="ARBA" id="ARBA00022833"/>
    </source>
</evidence>
<feature type="non-terminal residue" evidence="14">
    <location>
        <position position="1"/>
    </location>
</feature>
<dbReference type="GO" id="GO:0006357">
    <property type="term" value="P:regulation of transcription by RNA polymerase II"/>
    <property type="evidence" value="ECO:0007669"/>
    <property type="project" value="UniProtKB-ARBA"/>
</dbReference>
<evidence type="ECO:0000256" key="4">
    <source>
        <dbReference type="ARBA" id="ARBA00022771"/>
    </source>
</evidence>
<dbReference type="Gene3D" id="1.10.565.10">
    <property type="entry name" value="Retinoid X Receptor"/>
    <property type="match status" value="1"/>
</dbReference>
<dbReference type="PROSITE" id="PS51843">
    <property type="entry name" value="NR_LBD"/>
    <property type="match status" value="1"/>
</dbReference>